<keyword evidence="2" id="KW-1185">Reference proteome</keyword>
<organism evidence="1 2">
    <name type="scientific">Catharanthus roseus</name>
    <name type="common">Madagascar periwinkle</name>
    <name type="synonym">Vinca rosea</name>
    <dbReference type="NCBI Taxonomy" id="4058"/>
    <lineage>
        <taxon>Eukaryota</taxon>
        <taxon>Viridiplantae</taxon>
        <taxon>Streptophyta</taxon>
        <taxon>Embryophyta</taxon>
        <taxon>Tracheophyta</taxon>
        <taxon>Spermatophyta</taxon>
        <taxon>Magnoliopsida</taxon>
        <taxon>eudicotyledons</taxon>
        <taxon>Gunneridae</taxon>
        <taxon>Pentapetalae</taxon>
        <taxon>asterids</taxon>
        <taxon>lamiids</taxon>
        <taxon>Gentianales</taxon>
        <taxon>Apocynaceae</taxon>
        <taxon>Rauvolfioideae</taxon>
        <taxon>Vinceae</taxon>
        <taxon>Catharanthinae</taxon>
        <taxon>Catharanthus</taxon>
    </lineage>
</organism>
<dbReference type="Proteomes" id="UP001060085">
    <property type="component" value="Linkage Group LG07"/>
</dbReference>
<protein>
    <submittedName>
        <fullName evidence="1">Uncharacterized protein</fullName>
    </submittedName>
</protein>
<accession>A0ACB9ZZW8</accession>
<evidence type="ECO:0000313" key="2">
    <source>
        <dbReference type="Proteomes" id="UP001060085"/>
    </source>
</evidence>
<evidence type="ECO:0000313" key="1">
    <source>
        <dbReference type="EMBL" id="KAI5652688.1"/>
    </source>
</evidence>
<sequence>MGKVWEESLTSEDHISGLKDPIMSLVGGEEALGCRHSRASSSVFFNSVQQNCRTEIGLLSSPATVKWRRRTLGEEDLPSIVYKNLEKPIQKPAFASLFAGNRALQNGFELSKVPMASNRVKVEIDEVMMLLIWGFFLPGTC</sequence>
<dbReference type="EMBL" id="CM044707">
    <property type="protein sequence ID" value="KAI5652688.1"/>
    <property type="molecule type" value="Genomic_DNA"/>
</dbReference>
<reference evidence="2" key="1">
    <citation type="journal article" date="2023" name="Nat. Plants">
        <title>Single-cell RNA sequencing provides a high-resolution roadmap for understanding the multicellular compartmentation of specialized metabolism.</title>
        <authorList>
            <person name="Sun S."/>
            <person name="Shen X."/>
            <person name="Li Y."/>
            <person name="Li Y."/>
            <person name="Wang S."/>
            <person name="Li R."/>
            <person name="Zhang H."/>
            <person name="Shen G."/>
            <person name="Guo B."/>
            <person name="Wei J."/>
            <person name="Xu J."/>
            <person name="St-Pierre B."/>
            <person name="Chen S."/>
            <person name="Sun C."/>
        </authorList>
    </citation>
    <scope>NUCLEOTIDE SEQUENCE [LARGE SCALE GENOMIC DNA]</scope>
</reference>
<name>A0ACB9ZZW8_CATRO</name>
<proteinExistence type="predicted"/>
<gene>
    <name evidence="1" type="ORF">M9H77_29875</name>
</gene>
<comment type="caution">
    <text evidence="1">The sequence shown here is derived from an EMBL/GenBank/DDBJ whole genome shotgun (WGS) entry which is preliminary data.</text>
</comment>